<feature type="transmembrane region" description="Helical" evidence="24">
    <location>
        <begin position="30"/>
        <end position="49"/>
    </location>
</feature>
<evidence type="ECO:0000256" key="20">
    <source>
        <dbReference type="ARBA" id="ARBA00032253"/>
    </source>
</evidence>
<comment type="subcellular location">
    <subcellularLocation>
        <location evidence="2">Cell membrane</location>
        <topology evidence="2">Multi-pass membrane protein</topology>
    </subcellularLocation>
</comment>
<dbReference type="GO" id="GO:0004605">
    <property type="term" value="F:phosphatidate cytidylyltransferase activity"/>
    <property type="evidence" value="ECO:0007669"/>
    <property type="project" value="UniProtKB-EC"/>
</dbReference>
<keyword evidence="13 24" id="KW-1133">Transmembrane helix</keyword>
<keyword evidence="8" id="KW-1003">Cell membrane</keyword>
<evidence type="ECO:0000256" key="10">
    <source>
        <dbReference type="ARBA" id="ARBA00022679"/>
    </source>
</evidence>
<evidence type="ECO:0000256" key="9">
    <source>
        <dbReference type="ARBA" id="ARBA00022516"/>
    </source>
</evidence>
<dbReference type="GO" id="GO:0016024">
    <property type="term" value="P:CDP-diacylglycerol biosynthetic process"/>
    <property type="evidence" value="ECO:0007669"/>
    <property type="project" value="TreeGrafter"/>
</dbReference>
<evidence type="ECO:0000256" key="6">
    <source>
        <dbReference type="ARBA" id="ARBA00012487"/>
    </source>
</evidence>
<dbReference type="EMBL" id="SJPR01000003">
    <property type="protein sequence ID" value="TWT96602.1"/>
    <property type="molecule type" value="Genomic_DNA"/>
</dbReference>
<evidence type="ECO:0000256" key="14">
    <source>
        <dbReference type="ARBA" id="ARBA00023098"/>
    </source>
</evidence>
<feature type="transmembrane region" description="Helical" evidence="24">
    <location>
        <begin position="125"/>
        <end position="145"/>
    </location>
</feature>
<comment type="pathway">
    <text evidence="4">Lipid metabolism.</text>
</comment>
<accession>A0A5C6A9C8</accession>
<evidence type="ECO:0000256" key="8">
    <source>
        <dbReference type="ARBA" id="ARBA00022475"/>
    </source>
</evidence>
<evidence type="ECO:0000256" key="7">
    <source>
        <dbReference type="ARBA" id="ARBA00019373"/>
    </source>
</evidence>
<keyword evidence="26" id="KW-1185">Reference proteome</keyword>
<evidence type="ECO:0000256" key="11">
    <source>
        <dbReference type="ARBA" id="ARBA00022692"/>
    </source>
</evidence>
<evidence type="ECO:0000256" key="16">
    <source>
        <dbReference type="ARBA" id="ARBA00023209"/>
    </source>
</evidence>
<evidence type="ECO:0000256" key="5">
    <source>
        <dbReference type="ARBA" id="ARBA00010185"/>
    </source>
</evidence>
<keyword evidence="16" id="KW-0594">Phospholipid biosynthesis</keyword>
<evidence type="ECO:0000256" key="13">
    <source>
        <dbReference type="ARBA" id="ARBA00022989"/>
    </source>
</evidence>
<dbReference type="EC" id="2.7.7.41" evidence="6"/>
<keyword evidence="17" id="KW-1208">Phospholipid metabolism</keyword>
<feature type="transmembrane region" description="Helical" evidence="24">
    <location>
        <begin position="92"/>
        <end position="113"/>
    </location>
</feature>
<evidence type="ECO:0000256" key="18">
    <source>
        <dbReference type="ARBA" id="ARBA00029893"/>
    </source>
</evidence>
<evidence type="ECO:0000256" key="21">
    <source>
        <dbReference type="ARBA" id="ARBA00032396"/>
    </source>
</evidence>
<evidence type="ECO:0000256" key="15">
    <source>
        <dbReference type="ARBA" id="ARBA00023136"/>
    </source>
</evidence>
<keyword evidence="15 24" id="KW-0472">Membrane</keyword>
<keyword evidence="9" id="KW-0444">Lipid biosynthesis</keyword>
<evidence type="ECO:0000256" key="3">
    <source>
        <dbReference type="ARBA" id="ARBA00005119"/>
    </source>
</evidence>
<dbReference type="PANTHER" id="PTHR46382">
    <property type="entry name" value="PHOSPHATIDATE CYTIDYLYLTRANSFERASE"/>
    <property type="match status" value="1"/>
</dbReference>
<evidence type="ECO:0000313" key="26">
    <source>
        <dbReference type="Proteomes" id="UP000317421"/>
    </source>
</evidence>
<evidence type="ECO:0000256" key="1">
    <source>
        <dbReference type="ARBA" id="ARBA00001698"/>
    </source>
</evidence>
<evidence type="ECO:0000256" key="4">
    <source>
        <dbReference type="ARBA" id="ARBA00005189"/>
    </source>
</evidence>
<keyword evidence="11 24" id="KW-0812">Transmembrane</keyword>
<dbReference type="Proteomes" id="UP000317421">
    <property type="component" value="Unassembled WGS sequence"/>
</dbReference>
<comment type="pathway">
    <text evidence="3">Phospholipid metabolism; CDP-diacylglycerol biosynthesis; CDP-diacylglycerol from sn-glycerol 3-phosphate: step 3/3.</text>
</comment>
<comment type="caution">
    <text evidence="25">The sequence shown here is derived from an EMBL/GenBank/DDBJ whole genome shotgun (WGS) entry which is preliminary data.</text>
</comment>
<name>A0A5C6A9C8_9BACT</name>
<feature type="transmembrane region" description="Helical" evidence="24">
    <location>
        <begin position="234"/>
        <end position="254"/>
    </location>
</feature>
<feature type="transmembrane region" description="Helical" evidence="24">
    <location>
        <begin position="266"/>
        <end position="293"/>
    </location>
</feature>
<keyword evidence="10 25" id="KW-0808">Transferase</keyword>
<evidence type="ECO:0000256" key="2">
    <source>
        <dbReference type="ARBA" id="ARBA00004651"/>
    </source>
</evidence>
<evidence type="ECO:0000256" key="19">
    <source>
        <dbReference type="ARBA" id="ARBA00031825"/>
    </source>
</evidence>
<evidence type="ECO:0000256" key="17">
    <source>
        <dbReference type="ARBA" id="ARBA00023264"/>
    </source>
</evidence>
<organism evidence="25 26">
    <name type="scientific">Botrimarina colliarenosi</name>
    <dbReference type="NCBI Taxonomy" id="2528001"/>
    <lineage>
        <taxon>Bacteria</taxon>
        <taxon>Pseudomonadati</taxon>
        <taxon>Planctomycetota</taxon>
        <taxon>Planctomycetia</taxon>
        <taxon>Pirellulales</taxon>
        <taxon>Lacipirellulaceae</taxon>
        <taxon>Botrimarina</taxon>
    </lineage>
</organism>
<dbReference type="Pfam" id="PF01148">
    <property type="entry name" value="CTP_transf_1"/>
    <property type="match status" value="1"/>
</dbReference>
<gene>
    <name evidence="25" type="primary">cdsA_1</name>
    <name evidence="25" type="ORF">Pla108_23710</name>
</gene>
<evidence type="ECO:0000313" key="25">
    <source>
        <dbReference type="EMBL" id="TWT96602.1"/>
    </source>
</evidence>
<comment type="catalytic activity">
    <reaction evidence="1">
        <text>a 1,2-diacyl-sn-glycero-3-phosphate + CTP + H(+) = a CDP-1,2-diacyl-sn-glycerol + diphosphate</text>
        <dbReference type="Rhea" id="RHEA:16229"/>
        <dbReference type="ChEBI" id="CHEBI:15378"/>
        <dbReference type="ChEBI" id="CHEBI:33019"/>
        <dbReference type="ChEBI" id="CHEBI:37563"/>
        <dbReference type="ChEBI" id="CHEBI:58332"/>
        <dbReference type="ChEBI" id="CHEBI:58608"/>
        <dbReference type="EC" id="2.7.7.41"/>
    </reaction>
</comment>
<sequence>MLVENDASAGSTAKSPRLALPPPTAIRPVLVWRLILGVLLVALLAGLAWADFGSARPGLMMSPLAIAGAFLSAGELVRLFENNHQTPAPSRYLVVPGAVATVLASLAPSFWPFGEMPGAALTGRVGWVAIGLAASCFVVFCAEMRRYREPGSATTRLALAIFGIAYAGGLMGFVAQLRLLAGGPWGQDGRWGMLALLSLIVVVKSNDIGAYFTGRMWGRTKLAPVLSPGKTWEGAAGGFALSTVATMATLGPLADLLGCDSHRTPAAWLGGCLSYAALVGAAGVAGDLAVSLLKRDAQLKNSSTWMPGFGGVLDLLDSILFAAPVAFLMWITRCVGP</sequence>
<feature type="transmembrane region" description="Helical" evidence="24">
    <location>
        <begin position="157"/>
        <end position="179"/>
    </location>
</feature>
<feature type="transmembrane region" description="Helical" evidence="24">
    <location>
        <begin position="191"/>
        <end position="213"/>
    </location>
</feature>
<keyword evidence="14" id="KW-0443">Lipid metabolism</keyword>
<dbReference type="GO" id="GO:0005886">
    <property type="term" value="C:plasma membrane"/>
    <property type="evidence" value="ECO:0007669"/>
    <property type="project" value="UniProtKB-SubCell"/>
</dbReference>
<evidence type="ECO:0000256" key="22">
    <source>
        <dbReference type="ARBA" id="ARBA00032743"/>
    </source>
</evidence>
<reference evidence="25 26" key="1">
    <citation type="submission" date="2019-02" db="EMBL/GenBank/DDBJ databases">
        <title>Deep-cultivation of Planctomycetes and their phenomic and genomic characterization uncovers novel biology.</title>
        <authorList>
            <person name="Wiegand S."/>
            <person name="Jogler M."/>
            <person name="Boedeker C."/>
            <person name="Pinto D."/>
            <person name="Vollmers J."/>
            <person name="Rivas-Marin E."/>
            <person name="Kohn T."/>
            <person name="Peeters S.H."/>
            <person name="Heuer A."/>
            <person name="Rast P."/>
            <person name="Oberbeckmann S."/>
            <person name="Bunk B."/>
            <person name="Jeske O."/>
            <person name="Meyerdierks A."/>
            <person name="Storesund J.E."/>
            <person name="Kallscheuer N."/>
            <person name="Luecker S."/>
            <person name="Lage O.M."/>
            <person name="Pohl T."/>
            <person name="Merkel B.J."/>
            <person name="Hornburger P."/>
            <person name="Mueller R.-W."/>
            <person name="Bruemmer F."/>
            <person name="Labrenz M."/>
            <person name="Spormann A.M."/>
            <person name="Op Den Camp H."/>
            <person name="Overmann J."/>
            <person name="Amann R."/>
            <person name="Jetten M.S.M."/>
            <person name="Mascher T."/>
            <person name="Medema M.H."/>
            <person name="Devos D.P."/>
            <person name="Kaster A.-K."/>
            <person name="Ovreas L."/>
            <person name="Rohde M."/>
            <person name="Galperin M.Y."/>
            <person name="Jogler C."/>
        </authorList>
    </citation>
    <scope>NUCLEOTIDE SEQUENCE [LARGE SCALE GENOMIC DNA]</scope>
    <source>
        <strain evidence="25 26">Pla108</strain>
    </source>
</reference>
<dbReference type="PANTHER" id="PTHR46382:SF1">
    <property type="entry name" value="PHOSPHATIDATE CYTIDYLYLTRANSFERASE"/>
    <property type="match status" value="1"/>
</dbReference>
<dbReference type="AlphaFoldDB" id="A0A5C6A9C8"/>
<feature type="transmembrane region" description="Helical" evidence="24">
    <location>
        <begin position="305"/>
        <end position="331"/>
    </location>
</feature>
<protein>
    <recommendedName>
        <fullName evidence="7">Phosphatidate cytidylyltransferase</fullName>
        <ecNumber evidence="6">2.7.7.41</ecNumber>
    </recommendedName>
    <alternativeName>
        <fullName evidence="20">CDP-DAG synthase</fullName>
    </alternativeName>
    <alternativeName>
        <fullName evidence="22">CDP-DG synthase</fullName>
    </alternativeName>
    <alternativeName>
        <fullName evidence="18">CDP-diacylglycerol synthase</fullName>
    </alternativeName>
    <alternativeName>
        <fullName evidence="21">CDP-diglyceride pyrophosphorylase</fullName>
    </alternativeName>
    <alternativeName>
        <fullName evidence="23">CDP-diglyceride synthase</fullName>
    </alternativeName>
    <alternativeName>
        <fullName evidence="19">CTP:phosphatidate cytidylyltransferase</fullName>
    </alternativeName>
</protein>
<evidence type="ECO:0000256" key="12">
    <source>
        <dbReference type="ARBA" id="ARBA00022695"/>
    </source>
</evidence>
<evidence type="ECO:0000256" key="23">
    <source>
        <dbReference type="ARBA" id="ARBA00033406"/>
    </source>
</evidence>
<feature type="transmembrane region" description="Helical" evidence="24">
    <location>
        <begin position="61"/>
        <end position="80"/>
    </location>
</feature>
<comment type="similarity">
    <text evidence="5">Belongs to the CDS family.</text>
</comment>
<evidence type="ECO:0000256" key="24">
    <source>
        <dbReference type="SAM" id="Phobius"/>
    </source>
</evidence>
<proteinExistence type="inferred from homology"/>
<keyword evidence="12 25" id="KW-0548">Nucleotidyltransferase</keyword>